<name>A0A2A9D252_9MICO</name>
<dbReference type="InterPro" id="IPR002931">
    <property type="entry name" value="Transglutaminase-like"/>
</dbReference>
<feature type="transmembrane region" description="Helical" evidence="2">
    <location>
        <begin position="39"/>
        <end position="59"/>
    </location>
</feature>
<keyword evidence="2" id="KW-1133">Transmembrane helix</keyword>
<dbReference type="OrthoDB" id="3651060at2"/>
<dbReference type="InterPro" id="IPR052901">
    <property type="entry name" value="Bact_TGase-like"/>
</dbReference>
<dbReference type="RefSeq" id="WP_143556967.1">
    <property type="nucleotide sequence ID" value="NZ_PDJD01000001.1"/>
</dbReference>
<dbReference type="EMBL" id="PDJD01000001">
    <property type="protein sequence ID" value="PFG20777.1"/>
    <property type="molecule type" value="Genomic_DNA"/>
</dbReference>
<dbReference type="SUPFAM" id="SSF54001">
    <property type="entry name" value="Cysteine proteinases"/>
    <property type="match status" value="1"/>
</dbReference>
<keyword evidence="5" id="KW-1185">Reference proteome</keyword>
<dbReference type="PANTHER" id="PTHR42736:SF1">
    <property type="entry name" value="PROTEIN-GLUTAMINE GAMMA-GLUTAMYLTRANSFERASE"/>
    <property type="match status" value="1"/>
</dbReference>
<dbReference type="InterPro" id="IPR038765">
    <property type="entry name" value="Papain-like_cys_pep_sf"/>
</dbReference>
<dbReference type="Pfam" id="PF01841">
    <property type="entry name" value="Transglut_core"/>
    <property type="match status" value="1"/>
</dbReference>
<feature type="transmembrane region" description="Helical" evidence="2">
    <location>
        <begin position="71"/>
        <end position="90"/>
    </location>
</feature>
<gene>
    <name evidence="4" type="ORF">ATL40_2391</name>
</gene>
<feature type="transmembrane region" description="Helical" evidence="2">
    <location>
        <begin position="175"/>
        <end position="196"/>
    </location>
</feature>
<feature type="transmembrane region" description="Helical" evidence="2">
    <location>
        <begin position="151"/>
        <end position="169"/>
    </location>
</feature>
<dbReference type="InterPro" id="IPR021878">
    <property type="entry name" value="TgpA_N"/>
</dbReference>
<evidence type="ECO:0000259" key="3">
    <source>
        <dbReference type="SMART" id="SM00460"/>
    </source>
</evidence>
<dbReference type="Gene3D" id="3.10.620.30">
    <property type="match status" value="1"/>
</dbReference>
<dbReference type="Pfam" id="PF11992">
    <property type="entry name" value="TgpA_N"/>
    <property type="match status" value="1"/>
</dbReference>
<keyword evidence="2" id="KW-0812">Transmembrane</keyword>
<dbReference type="Proteomes" id="UP000224915">
    <property type="component" value="Unassembled WGS sequence"/>
</dbReference>
<feature type="domain" description="Transglutaminase-like" evidence="3">
    <location>
        <begin position="467"/>
        <end position="531"/>
    </location>
</feature>
<feature type="transmembrane region" description="Helical" evidence="2">
    <location>
        <begin position="208"/>
        <end position="229"/>
    </location>
</feature>
<dbReference type="SMART" id="SM00460">
    <property type="entry name" value="TGc"/>
    <property type="match status" value="1"/>
</dbReference>
<evidence type="ECO:0000313" key="5">
    <source>
        <dbReference type="Proteomes" id="UP000224915"/>
    </source>
</evidence>
<reference evidence="4 5" key="1">
    <citation type="submission" date="2017-10" db="EMBL/GenBank/DDBJ databases">
        <title>Sequencing the genomes of 1000 actinobacteria strains.</title>
        <authorList>
            <person name="Klenk H.-P."/>
        </authorList>
    </citation>
    <scope>NUCLEOTIDE SEQUENCE [LARGE SCALE GENOMIC DNA]</scope>
    <source>
        <strain evidence="4 5">DSM 21801</strain>
    </source>
</reference>
<feature type="transmembrane region" description="Helical" evidence="2">
    <location>
        <begin position="588"/>
        <end position="615"/>
    </location>
</feature>
<evidence type="ECO:0000256" key="2">
    <source>
        <dbReference type="SAM" id="Phobius"/>
    </source>
</evidence>
<keyword evidence="2" id="KW-0472">Membrane</keyword>
<proteinExistence type="predicted"/>
<protein>
    <submittedName>
        <fullName evidence="4">Transglutaminase superfamily protein</fullName>
    </submittedName>
</protein>
<sequence length="759" mass="80612">MTRPSSASRLVRRSVGSRALAPLACLLAMAPLIPAYRSATVVLIAVAGVTAGSVLAAVCERRGWGIARFGLALVACYAAGYVLVVAPPIAGRTWWQSLTGAATGWYQGWKDALTLQAPLGSAPQVAVVPWVIGLTTSAVAGLVVARSRGSARRLAVLLPVGAMLLSLVLTDRSPLAPAVVGSLLILLVVLWARTIARPGRLHAHRPRAMTAALVIPLALGVGVALLVPLQPRLVIRDHVAPPVDISAWQSPLAQFRSYVGERAEDHLFTATGLPAGTRMRIAVMDTYDGVTWRSSPAAALFRHWGGRDESALGAAGPVAAAEVVEVEVVLEALETPWLPTVGDPVDLDATEALAPTIRYNALTGTALSLTGMAPGERLYLETVLPPSLEDADLEGLDVRGDALEDLAEIPEVVGVVAREWTAAATTPAQAARELETRLSGTGYYSDGASALDSPAGHGLNRMLALLGADSMVGNDEQYASLMALMARELGLPSRVVMGFTVVDGEVRGQDVTAWVEIAYESAGWVAYDPTPPRSRTPAEQQEQVEPDPEPRNTPAAPTAPEPAQPPTQEPVEVPPEDSEQDLLGASGWLAVTVRIAAVLGVLLLVSLPLLVILALKARRERRRRRAADPDTRALGAWQQALDLARDLGVRPGPAMTRRERAHRVARELDLADTPSTAHRGQPVVWHAPAPGEVSPLEEDLDLLARTADAASFAPDALAPGRDVDAWDALERVRAGALRERSAIRRWRARLSRASLRAIR</sequence>
<feature type="transmembrane region" description="Helical" evidence="2">
    <location>
        <begin position="125"/>
        <end position="144"/>
    </location>
</feature>
<dbReference type="AlphaFoldDB" id="A0A2A9D252"/>
<feature type="compositionally biased region" description="Pro residues" evidence="1">
    <location>
        <begin position="557"/>
        <end position="568"/>
    </location>
</feature>
<dbReference type="PANTHER" id="PTHR42736">
    <property type="entry name" value="PROTEIN-GLUTAMINE GAMMA-GLUTAMYLTRANSFERASE"/>
    <property type="match status" value="1"/>
</dbReference>
<feature type="region of interest" description="Disordered" evidence="1">
    <location>
        <begin position="526"/>
        <end position="580"/>
    </location>
</feature>
<organism evidence="4 5">
    <name type="scientific">Serinibacter salmoneus</name>
    <dbReference type="NCBI Taxonomy" id="556530"/>
    <lineage>
        <taxon>Bacteria</taxon>
        <taxon>Bacillati</taxon>
        <taxon>Actinomycetota</taxon>
        <taxon>Actinomycetes</taxon>
        <taxon>Micrococcales</taxon>
        <taxon>Beutenbergiaceae</taxon>
        <taxon>Serinibacter</taxon>
    </lineage>
</organism>
<accession>A0A2A9D252</accession>
<evidence type="ECO:0000313" key="4">
    <source>
        <dbReference type="EMBL" id="PFG20777.1"/>
    </source>
</evidence>
<comment type="caution">
    <text evidence="4">The sequence shown here is derived from an EMBL/GenBank/DDBJ whole genome shotgun (WGS) entry which is preliminary data.</text>
</comment>
<evidence type="ECO:0000256" key="1">
    <source>
        <dbReference type="SAM" id="MobiDB-lite"/>
    </source>
</evidence>